<feature type="transmembrane region" description="Helical" evidence="1">
    <location>
        <begin position="53"/>
        <end position="72"/>
    </location>
</feature>
<keyword evidence="1" id="KW-1133">Transmembrane helix</keyword>
<protein>
    <submittedName>
        <fullName evidence="2">Uncharacterized protein</fullName>
    </submittedName>
</protein>
<sequence length="131" mass="15027">MAAEKCIYCSAPTDRRDYIINPKAPHELPCCSEACFHHAKAFIRWDEKWRPKFYLGLFALVVINLFLFGLMPDARWRYLPMLGIGVLTAVFPLVFVRYERFQALGIRRTIMVVRVLAAAVALFALVLTFTG</sequence>
<evidence type="ECO:0000256" key="1">
    <source>
        <dbReference type="SAM" id="Phobius"/>
    </source>
</evidence>
<reference evidence="2" key="1">
    <citation type="submission" date="2016-04" db="EMBL/GenBank/DDBJ databases">
        <authorList>
            <person name="Evans L.H."/>
            <person name="Alamgir A."/>
            <person name="Owens N."/>
            <person name="Weber N.D."/>
            <person name="Virtaneva K."/>
            <person name="Barbian K."/>
            <person name="Babar A."/>
            <person name="Rosenke K."/>
        </authorList>
    </citation>
    <scope>NUCLEOTIDE SEQUENCE</scope>
    <source>
        <strain evidence="2">86</strain>
    </source>
</reference>
<name>A0A212KDL7_9FIRM</name>
<proteinExistence type="predicted"/>
<dbReference type="EMBL" id="FLUN01000001">
    <property type="protein sequence ID" value="SBW09752.1"/>
    <property type="molecule type" value="Genomic_DNA"/>
</dbReference>
<accession>A0A212KDL7</accession>
<keyword evidence="1" id="KW-0472">Membrane</keyword>
<dbReference type="AlphaFoldDB" id="A0A212KDL7"/>
<keyword evidence="1" id="KW-0812">Transmembrane</keyword>
<feature type="transmembrane region" description="Helical" evidence="1">
    <location>
        <begin position="78"/>
        <end position="98"/>
    </location>
</feature>
<organism evidence="2">
    <name type="scientific">uncultured Eubacteriales bacterium</name>
    <dbReference type="NCBI Taxonomy" id="172733"/>
    <lineage>
        <taxon>Bacteria</taxon>
        <taxon>Bacillati</taxon>
        <taxon>Bacillota</taxon>
        <taxon>Clostridia</taxon>
        <taxon>Eubacteriales</taxon>
        <taxon>environmental samples</taxon>
    </lineage>
</organism>
<gene>
    <name evidence="2" type="ORF">KL86CLO1_12729</name>
</gene>
<evidence type="ECO:0000313" key="2">
    <source>
        <dbReference type="EMBL" id="SBW09752.1"/>
    </source>
</evidence>
<feature type="transmembrane region" description="Helical" evidence="1">
    <location>
        <begin position="110"/>
        <end position="129"/>
    </location>
</feature>